<reference evidence="1" key="1">
    <citation type="submission" date="2021-01" db="EMBL/GenBank/DDBJ databases">
        <title>Enterococcus.</title>
        <authorList>
            <person name="Du X."/>
            <person name="Wang N."/>
        </authorList>
    </citation>
    <scope>NUCLEOTIDE SEQUENCE [LARGE SCALE GENOMIC DNA]</scope>
    <source>
        <strain evidence="1">T90-2</strain>
    </source>
</reference>
<name>A0A974S696_ENTFL</name>
<gene>
    <name evidence="1" type="ORF">JG559_03050</name>
</gene>
<evidence type="ECO:0000313" key="1">
    <source>
        <dbReference type="EMBL" id="QQV79723.1"/>
    </source>
</evidence>
<accession>A0A974S696</accession>
<dbReference type="EMBL" id="CP068242">
    <property type="protein sequence ID" value="QQV79723.1"/>
    <property type="molecule type" value="Genomic_DNA"/>
</dbReference>
<sequence>MNGQPLEQAKKLIACYKKRSFQKLTELAKLDTETLLEKKIPTFFANIRSYYSSTNFFRG</sequence>
<organism evidence="1">
    <name type="scientific">Enterococcus faecalis</name>
    <name type="common">Streptococcus faecalis</name>
    <dbReference type="NCBI Taxonomy" id="1351"/>
    <lineage>
        <taxon>Bacteria</taxon>
        <taxon>Bacillati</taxon>
        <taxon>Bacillota</taxon>
        <taxon>Bacilli</taxon>
        <taxon>Lactobacillales</taxon>
        <taxon>Enterococcaceae</taxon>
        <taxon>Enterococcus</taxon>
    </lineage>
</organism>
<dbReference type="AlphaFoldDB" id="A0A974S696"/>
<protein>
    <submittedName>
        <fullName evidence="1">Uncharacterized protein</fullName>
    </submittedName>
</protein>
<proteinExistence type="predicted"/>